<organism evidence="8 9">
    <name type="scientific">Clytia hemisphaerica</name>
    <dbReference type="NCBI Taxonomy" id="252671"/>
    <lineage>
        <taxon>Eukaryota</taxon>
        <taxon>Metazoa</taxon>
        <taxon>Cnidaria</taxon>
        <taxon>Hydrozoa</taxon>
        <taxon>Hydroidolina</taxon>
        <taxon>Leptothecata</taxon>
        <taxon>Obeliida</taxon>
        <taxon>Clytiidae</taxon>
        <taxon>Clytia</taxon>
    </lineage>
</organism>
<sequence length="1409" mass="159807">RKRLMTVSIFRKRRRNKTINISTTMWALLRFLIIASINLLVSSEEIFKVENDYFFGYGPHFEQKMKTEDSGHQFTRSSSLKKLEILVNDRILNEEVGSCTIANGEDFFVGNDEEKKKLIFEEVAKKVGFKHLHKDRQPHKNDCLFDTTITGPNNYTARLKGEGCTYEKLTGGVAVGDYDGDGWDDVFFTVFYGNSLLYRNNGDGTFTDVTRTTNVGPSMYGSSAGWIDIDSDGDLDLYVTTVGDSRHYLYVNHGGYFTEEAKERGLSLEFESKRLLSGMTPNFGDYDRDGFLDVYTAEWIMNNANEREFTHSATRLFRNKGTSKPGYFEDTTDFAGVSMDNAWKFMRTSHIAGTHTFSATFTDFDNDNWSDLFVTGDFGQSKMFWNNKNGTFTECTKECGIIGNQDAMGLAVGDFDRDGKQDFFISAVHYSNKSCPVFSCFFGEIGNALYLGNSNRKFKMADKYGAKKTRWAWGAAMFDFNNDGRLDIAVTNGFQIDSTTLEDSDFDGKESINLFQNQGRDTPMVDVTKETGLEFDGMGRAMAILDFDRDGHEDLLVVDNTGPPLLWRNKGGSDKNKWIKIKVMHKCDNNPKKYCDSYGAKVYVTTKDNETQFTEVGSKTHYMGQSTITCHFGVGKFDYVDITIFWPRFDKTITLQSVKTKQIMRITPDLANQEAIIDPSFQRCDPLRINTITKQPNAGTIQMNPDGKSVSYKLNHGQTIMDVGVQYFQYNVKYKGQLLIGNVTIDLRGKPPLFIPNKCFRPGSNKPNGNTARSADLKIRPLDGRFNNPKESEWGASRTFLKRLSSHAYADNISEPSGGCTRHHALTGTCPYPKENSGMGSTRPSPRLISNELFRQIEDIPSKRKLSDMSVHFGQFVSHDTDHSVTFPRFSFLQYHLNQVFLPITVPKGDVQFDPYNTGKETITFARSMFNGCTGSYVLGRSPRQQTNIVTSFIDGNHIYGSDKERSDHLREFKGGRMRTGKGDLLPKNEGVVANENPVNRPTKELFVSGDLRSNVQPVLTSLHVVFLREHNRLAKEYIHRNPMALDEEIFQYARKHVIGQLQYITYNEYLPSILGSKHTLPKYTGYNKNVDATVSTEFATAAFRFGHSQVNSKIFRLQPNGKPIKEGHLLLREAYFKPNRIENEGGVDPLLRGSVYTRAQEVDLKMVDEMRDNLFPQDGASPGKQTGFDLAAINIQRGRDHGIADLNSVRKALGLKVYKSFDEITSDKTTSEKLQKVYKDINTIDLWVGGLAEHHVEDAEVGETFHQILVDQFTRLRDGDRFWYQHQFNKKEIKEIEKSSLSEIIRRNTMFDDCPSNLFFTSGETKDEKDVNRLDNESENTANDETDEKTYWKLFVIGAIVLSVIILILVAILGYMLTKKSKTISQDQGSEMAFETNVNAHHEKNIEA</sequence>
<dbReference type="EnsemblMetazoa" id="CLYHEMT016425.1">
    <property type="protein sequence ID" value="CLYHEMP016425.1"/>
    <property type="gene ID" value="CLYHEMG016425"/>
</dbReference>
<dbReference type="GO" id="GO:0020037">
    <property type="term" value="F:heme binding"/>
    <property type="evidence" value="ECO:0007669"/>
    <property type="project" value="InterPro"/>
</dbReference>
<dbReference type="GO" id="GO:0005576">
    <property type="term" value="C:extracellular region"/>
    <property type="evidence" value="ECO:0007669"/>
    <property type="project" value="UniProtKB-SubCell"/>
</dbReference>
<evidence type="ECO:0000256" key="5">
    <source>
        <dbReference type="PIRSR" id="PIRSR619791-2"/>
    </source>
</evidence>
<dbReference type="InterPro" id="IPR010255">
    <property type="entry name" value="Haem_peroxidase_sf"/>
</dbReference>
<dbReference type="SUPFAM" id="SSF69318">
    <property type="entry name" value="Integrin alpha N-terminal domain"/>
    <property type="match status" value="1"/>
</dbReference>
<dbReference type="Pfam" id="PF03098">
    <property type="entry name" value="An_peroxidase"/>
    <property type="match status" value="1"/>
</dbReference>
<evidence type="ECO:0000256" key="4">
    <source>
        <dbReference type="ARBA" id="ARBA00023180"/>
    </source>
</evidence>
<dbReference type="PANTHER" id="PTHR11475">
    <property type="entry name" value="OXIDASE/PEROXIDASE"/>
    <property type="match status" value="1"/>
</dbReference>
<dbReference type="GO" id="GO:0046872">
    <property type="term" value="F:metal ion binding"/>
    <property type="evidence" value="ECO:0007669"/>
    <property type="project" value="UniProtKB-KW"/>
</dbReference>
<keyword evidence="2" id="KW-0964">Secreted</keyword>
<dbReference type="GO" id="GO:0004601">
    <property type="term" value="F:peroxidase activity"/>
    <property type="evidence" value="ECO:0007669"/>
    <property type="project" value="InterPro"/>
</dbReference>
<proteinExistence type="predicted"/>
<keyword evidence="9" id="KW-1185">Reference proteome</keyword>
<keyword evidence="4" id="KW-0325">Glycoprotein</keyword>
<dbReference type="CDD" id="cd09822">
    <property type="entry name" value="peroxinectin_like_bacterial"/>
    <property type="match status" value="1"/>
</dbReference>
<name>A0A7M5X1S6_9CNID</name>
<evidence type="ECO:0000259" key="7">
    <source>
        <dbReference type="Pfam" id="PF07593"/>
    </source>
</evidence>
<dbReference type="Proteomes" id="UP000594262">
    <property type="component" value="Unplaced"/>
</dbReference>
<keyword evidence="6" id="KW-1133">Transmembrane helix</keyword>
<keyword evidence="3" id="KW-0732">Signal</keyword>
<dbReference type="Pfam" id="PF13517">
    <property type="entry name" value="FG-GAP_3"/>
    <property type="match status" value="3"/>
</dbReference>
<dbReference type="Gene3D" id="2.130.10.130">
    <property type="entry name" value="Integrin alpha, N-terminal"/>
    <property type="match status" value="3"/>
</dbReference>
<feature type="transmembrane region" description="Helical" evidence="6">
    <location>
        <begin position="1352"/>
        <end position="1378"/>
    </location>
</feature>
<evidence type="ECO:0000256" key="3">
    <source>
        <dbReference type="ARBA" id="ARBA00022729"/>
    </source>
</evidence>
<protein>
    <recommendedName>
        <fullName evidence="7">ASPIC/UnbV domain-containing protein</fullName>
    </recommendedName>
</protein>
<reference evidence="8" key="1">
    <citation type="submission" date="2021-01" db="UniProtKB">
        <authorList>
            <consortium name="EnsemblMetazoa"/>
        </authorList>
    </citation>
    <scope>IDENTIFICATION</scope>
</reference>
<comment type="subcellular location">
    <subcellularLocation>
        <location evidence="1">Secreted</location>
    </subcellularLocation>
</comment>
<keyword evidence="5" id="KW-0408">Iron</keyword>
<accession>A0A7M5X1S6</accession>
<dbReference type="SUPFAM" id="SSF48113">
    <property type="entry name" value="Heme-dependent peroxidases"/>
    <property type="match status" value="1"/>
</dbReference>
<dbReference type="GO" id="GO:0006979">
    <property type="term" value="P:response to oxidative stress"/>
    <property type="evidence" value="ECO:0007669"/>
    <property type="project" value="InterPro"/>
</dbReference>
<dbReference type="InterPro" id="IPR028994">
    <property type="entry name" value="Integrin_alpha_N"/>
</dbReference>
<dbReference type="Gene3D" id="1.10.640.10">
    <property type="entry name" value="Haem peroxidase domain superfamily, animal type"/>
    <property type="match status" value="1"/>
</dbReference>
<dbReference type="InterPro" id="IPR037120">
    <property type="entry name" value="Haem_peroxidase_sf_animal"/>
</dbReference>
<evidence type="ECO:0000256" key="6">
    <source>
        <dbReference type="SAM" id="Phobius"/>
    </source>
</evidence>
<keyword evidence="5" id="KW-0349">Heme</keyword>
<evidence type="ECO:0000256" key="1">
    <source>
        <dbReference type="ARBA" id="ARBA00004613"/>
    </source>
</evidence>
<dbReference type="Pfam" id="PF07593">
    <property type="entry name" value="UnbV_ASPIC"/>
    <property type="match status" value="1"/>
</dbReference>
<keyword evidence="5" id="KW-0479">Metal-binding</keyword>
<dbReference type="InterPro" id="IPR011519">
    <property type="entry name" value="UnbV_ASPIC"/>
</dbReference>
<dbReference type="OrthoDB" id="6019201at2759"/>
<evidence type="ECO:0000256" key="2">
    <source>
        <dbReference type="ARBA" id="ARBA00022525"/>
    </source>
</evidence>
<keyword evidence="6" id="KW-0472">Membrane</keyword>
<dbReference type="InterPro" id="IPR019791">
    <property type="entry name" value="Haem_peroxidase_animal"/>
</dbReference>
<keyword evidence="6" id="KW-0812">Transmembrane</keyword>
<dbReference type="InterPro" id="IPR013517">
    <property type="entry name" value="FG-GAP"/>
</dbReference>
<evidence type="ECO:0000313" key="9">
    <source>
        <dbReference type="Proteomes" id="UP000594262"/>
    </source>
</evidence>
<feature type="domain" description="ASPIC/UnbV" evidence="7">
    <location>
        <begin position="598"/>
        <end position="663"/>
    </location>
</feature>
<evidence type="ECO:0000313" key="8">
    <source>
        <dbReference type="EnsemblMetazoa" id="CLYHEMP016425.1"/>
    </source>
</evidence>
<dbReference type="PRINTS" id="PR00457">
    <property type="entry name" value="ANPEROXIDASE"/>
</dbReference>
<dbReference type="PANTHER" id="PTHR11475:SF4">
    <property type="entry name" value="CHORION PEROXIDASE"/>
    <property type="match status" value="1"/>
</dbReference>
<feature type="transmembrane region" description="Helical" evidence="6">
    <location>
        <begin position="21"/>
        <end position="41"/>
    </location>
</feature>
<feature type="binding site" description="axial binding residue" evidence="5">
    <location>
        <position position="1108"/>
    </location>
    <ligand>
        <name>heme b</name>
        <dbReference type="ChEBI" id="CHEBI:60344"/>
    </ligand>
    <ligandPart>
        <name>Fe</name>
        <dbReference type="ChEBI" id="CHEBI:18248"/>
    </ligandPart>
</feature>
<dbReference type="PROSITE" id="PS50292">
    <property type="entry name" value="PEROXIDASE_3"/>
    <property type="match status" value="1"/>
</dbReference>